<name>A0A6C0C120_9ZZZZ</name>
<accession>A0A6C0C120</accession>
<organism evidence="2">
    <name type="scientific">viral metagenome</name>
    <dbReference type="NCBI Taxonomy" id="1070528"/>
    <lineage>
        <taxon>unclassified sequences</taxon>
        <taxon>metagenomes</taxon>
        <taxon>organismal metagenomes</taxon>
    </lineage>
</organism>
<feature type="transmembrane region" description="Helical" evidence="1">
    <location>
        <begin position="99"/>
        <end position="122"/>
    </location>
</feature>
<dbReference type="AlphaFoldDB" id="A0A6C0C120"/>
<feature type="transmembrane region" description="Helical" evidence="1">
    <location>
        <begin position="35"/>
        <end position="54"/>
    </location>
</feature>
<evidence type="ECO:0008006" key="3">
    <source>
        <dbReference type="Google" id="ProtNLM"/>
    </source>
</evidence>
<protein>
    <recommendedName>
        <fullName evidence="3">PGG domain-containing protein</fullName>
    </recommendedName>
</protein>
<reference evidence="2" key="1">
    <citation type="journal article" date="2020" name="Nature">
        <title>Giant virus diversity and host interactions through global metagenomics.</title>
        <authorList>
            <person name="Schulz F."/>
            <person name="Roux S."/>
            <person name="Paez-Espino D."/>
            <person name="Jungbluth S."/>
            <person name="Walsh D.A."/>
            <person name="Denef V.J."/>
            <person name="McMahon K.D."/>
            <person name="Konstantinidis K.T."/>
            <person name="Eloe-Fadrosh E.A."/>
            <person name="Kyrpides N.C."/>
            <person name="Woyke T."/>
        </authorList>
    </citation>
    <scope>NUCLEOTIDE SEQUENCE</scope>
    <source>
        <strain evidence="2">GVMAG-M-3300020182-33</strain>
    </source>
</reference>
<evidence type="ECO:0000313" key="2">
    <source>
        <dbReference type="EMBL" id="QHS97791.1"/>
    </source>
</evidence>
<evidence type="ECO:0000256" key="1">
    <source>
        <dbReference type="SAM" id="Phobius"/>
    </source>
</evidence>
<sequence>MAFPSKSSDDISAPSAWPKGVPKGVHSLSRVSSTTLPVILFVLTVLILAVNFALDIQRSAEVRQKCKKKAFRVVVASVVAGISFVACSILLLLGASQDFVGTSILMVFVIFGVSSVASAVLVTSKSLC</sequence>
<keyword evidence="1" id="KW-0812">Transmembrane</keyword>
<dbReference type="EMBL" id="MN739304">
    <property type="protein sequence ID" value="QHS97791.1"/>
    <property type="molecule type" value="Genomic_DNA"/>
</dbReference>
<proteinExistence type="predicted"/>
<keyword evidence="1" id="KW-1133">Transmembrane helix</keyword>
<keyword evidence="1" id="KW-0472">Membrane</keyword>
<feature type="transmembrane region" description="Helical" evidence="1">
    <location>
        <begin position="74"/>
        <end position="93"/>
    </location>
</feature>